<keyword evidence="2" id="KW-0132">Cell division</keyword>
<evidence type="ECO:0000313" key="2">
    <source>
        <dbReference type="EMBL" id="MFC0562004.1"/>
    </source>
</evidence>
<protein>
    <submittedName>
        <fullName evidence="2">Cell division FtsA domain-containing protein</fullName>
    </submittedName>
</protein>
<name>A0ABV6NMK6_9BACI</name>
<dbReference type="PANTHER" id="PTHR32432:SF3">
    <property type="entry name" value="ETHANOLAMINE UTILIZATION PROTEIN EUTJ"/>
    <property type="match status" value="1"/>
</dbReference>
<dbReference type="SUPFAM" id="SSF53067">
    <property type="entry name" value="Actin-like ATPase domain"/>
    <property type="match status" value="2"/>
</dbReference>
<keyword evidence="3" id="KW-1185">Reference proteome</keyword>
<dbReference type="Gene3D" id="3.30.1490.300">
    <property type="match status" value="1"/>
</dbReference>
<dbReference type="InterPro" id="IPR003494">
    <property type="entry name" value="SHS2_FtsA"/>
</dbReference>
<proteinExistence type="predicted"/>
<dbReference type="PANTHER" id="PTHR32432">
    <property type="entry name" value="CELL DIVISION PROTEIN FTSA-RELATED"/>
    <property type="match status" value="1"/>
</dbReference>
<comment type="caution">
    <text evidence="2">The sequence shown here is derived from an EMBL/GenBank/DDBJ whole genome shotgun (WGS) entry which is preliminary data.</text>
</comment>
<accession>A0ABV6NMK6</accession>
<reference evidence="2 3" key="1">
    <citation type="submission" date="2024-09" db="EMBL/GenBank/DDBJ databases">
        <authorList>
            <person name="Sun Q."/>
            <person name="Mori K."/>
        </authorList>
    </citation>
    <scope>NUCLEOTIDE SEQUENCE [LARGE SCALE GENOMIC DNA]</scope>
    <source>
        <strain evidence="2 3">NCAIM B.02301</strain>
    </source>
</reference>
<dbReference type="InterPro" id="IPR043129">
    <property type="entry name" value="ATPase_NBD"/>
</dbReference>
<dbReference type="GO" id="GO:0051301">
    <property type="term" value="P:cell division"/>
    <property type="evidence" value="ECO:0007669"/>
    <property type="project" value="UniProtKB-KW"/>
</dbReference>
<dbReference type="InterPro" id="IPR050696">
    <property type="entry name" value="FtsA/MreB"/>
</dbReference>
<keyword evidence="2" id="KW-0131">Cell cycle</keyword>
<dbReference type="SMART" id="SM00842">
    <property type="entry name" value="FtsA"/>
    <property type="match status" value="1"/>
</dbReference>
<dbReference type="EMBL" id="JBHLTR010000102">
    <property type="protein sequence ID" value="MFC0562004.1"/>
    <property type="molecule type" value="Genomic_DNA"/>
</dbReference>
<evidence type="ECO:0000259" key="1">
    <source>
        <dbReference type="SMART" id="SM00842"/>
    </source>
</evidence>
<dbReference type="Gene3D" id="3.30.420.40">
    <property type="match status" value="2"/>
</dbReference>
<evidence type="ECO:0000313" key="3">
    <source>
        <dbReference type="Proteomes" id="UP001589833"/>
    </source>
</evidence>
<dbReference type="Proteomes" id="UP001589833">
    <property type="component" value="Unassembled WGS sequence"/>
</dbReference>
<dbReference type="CDD" id="cd24004">
    <property type="entry name" value="ASKHA_NBD_PilM-like"/>
    <property type="match status" value="1"/>
</dbReference>
<feature type="domain" description="SHS2" evidence="1">
    <location>
        <begin position="28"/>
        <end position="225"/>
    </location>
</feature>
<gene>
    <name evidence="2" type="ORF">ACFFH4_24350</name>
</gene>
<sequence length="732" mass="81091">MSIREVYSLLLFKNEGDDHMSSEQNAPLFALDIGTRSVVGLLLRPTEDKFELIDSVVKEHDERAMLDGQIHDVPSVAKVIQFIKECLEERHGPLKKVCVAAAGRSLKTKRSRFNINIETKPMLSRDDLLHLELSAVQNAQFLLANENDGNAPFEYYCVGYSVLNYLLDEEPIGSLLDQIGKQASVEVITTFLPKVVVESLLAALARADLELEALTLEPIAAINVLIPPSMRRLNVALVDIGAGTSDIAITDENTVIAYGMVPIAGDEVTEAISDYFLLDFPEAEKVKREISIKETVQIMDILGLETTYEKSEILEPITETIQDLAHSISKEILKLNGKAPKAVMLVGGGSLTPYLPQFIAEALELPQNRVVIRGADAIKLLKLNDVCLYGPELVTPIGIAIAAKENPIEYISVSVNGRTLRLFDVKTLTVGDGLLAAGINIAKLYGKPGLAIMITVQDQLISIPGKHGAPPTLLKNGNITTLDSPLGPEDNLIVERGTDGKSATVSIKELVDDLPLLTLTINGLEKQFQSKVYLNGKRKSLDTLLNDRDHVTVSQIETVQDLLSSLHVLENFKPYKLTVNKEEWMYQQPDPVIYVNNQPKSLNDKLNNRDQIDWNLNPLKPKIIDLLSSKHIKVRNTIAVFFNHEPITLEKSFVQVYRDHQLLKLEDELLTHDHLTLKTQESQPFILQDIFLVVDLNIESLSGKTLTINKNGDQATFSTPINNGDKIELAVQ</sequence>
<dbReference type="RefSeq" id="WP_337956363.1">
    <property type="nucleotide sequence ID" value="NZ_JAQQWT010000009.1"/>
</dbReference>
<organism evidence="2 3">
    <name type="scientific">Halalkalibacter alkalisediminis</name>
    <dbReference type="NCBI Taxonomy" id="935616"/>
    <lineage>
        <taxon>Bacteria</taxon>
        <taxon>Bacillati</taxon>
        <taxon>Bacillota</taxon>
        <taxon>Bacilli</taxon>
        <taxon>Bacillales</taxon>
        <taxon>Bacillaceae</taxon>
        <taxon>Halalkalibacter</taxon>
    </lineage>
</organism>
<dbReference type="Pfam" id="PF14450">
    <property type="entry name" value="FtsA"/>
    <property type="match status" value="1"/>
</dbReference>